<proteinExistence type="predicted"/>
<reference evidence="3 6" key="1">
    <citation type="submission" date="2015-11" db="EMBL/GenBank/DDBJ databases">
        <title>Complete genome sequencing of a biphenyl-degrading bacterium, Pseudomonas putida KF715 (=NBRC110667).</title>
        <authorList>
            <person name="Suenaga H."/>
            <person name="Fujihara N."/>
            <person name="Watanabe T."/>
            <person name="Hirose J."/>
            <person name="Kimura N."/>
            <person name="Yamazoe A."/>
            <person name="Hosoyama A."/>
            <person name="Shimodaira J."/>
            <person name="Furukawa K."/>
        </authorList>
    </citation>
    <scope>NUCLEOTIDE SEQUENCE [LARGE SCALE GENOMIC DNA]</scope>
    <source>
        <strain evidence="3 6">KF715</strain>
        <plasmid evidence="3">pKF715B</plasmid>
        <plasmid evidence="6">Plasmid pkf715b dna</plasmid>
    </source>
</reference>
<dbReference type="EMBL" id="AP015031">
    <property type="protein sequence ID" value="BAW27281.1"/>
    <property type="molecule type" value="Genomic_DNA"/>
</dbReference>
<keyword evidence="3" id="KW-0614">Plasmid</keyword>
<dbReference type="EMBL" id="AP022227">
    <property type="protein sequence ID" value="BBT37693.1"/>
    <property type="molecule type" value="Genomic_DNA"/>
</dbReference>
<dbReference type="GeneID" id="77083443"/>
<feature type="compositionally biased region" description="Basic and acidic residues" evidence="1">
    <location>
        <begin position="9"/>
        <end position="34"/>
    </location>
</feature>
<evidence type="ECO:0000313" key="5">
    <source>
        <dbReference type="EMBL" id="MDF3874473.1"/>
    </source>
</evidence>
<evidence type="ECO:0000313" key="3">
    <source>
        <dbReference type="EMBL" id="BAW27281.1"/>
    </source>
</evidence>
<geneLocation type="plasmid" evidence="3">
    <name>pKF715B</name>
</geneLocation>
<protein>
    <submittedName>
        <fullName evidence="2">Uncharacterized protein</fullName>
    </submittedName>
</protein>
<evidence type="ECO:0000256" key="1">
    <source>
        <dbReference type="SAM" id="MobiDB-lite"/>
    </source>
</evidence>
<geneLocation type="plasmid" evidence="6">
    <name>pkf715b dna</name>
</geneLocation>
<organism evidence="2">
    <name type="scientific">Pseudomonas putida</name>
    <name type="common">Arthrobacter siderocapsulatus</name>
    <dbReference type="NCBI Taxonomy" id="303"/>
    <lineage>
        <taxon>Bacteria</taxon>
        <taxon>Pseudomonadati</taxon>
        <taxon>Pseudomonadota</taxon>
        <taxon>Gammaproteobacteria</taxon>
        <taxon>Pseudomonadales</taxon>
        <taxon>Pseudomonadaceae</taxon>
        <taxon>Pseudomonas</taxon>
    </lineage>
</organism>
<evidence type="ECO:0000313" key="4">
    <source>
        <dbReference type="EMBL" id="BBT37693.1"/>
    </source>
</evidence>
<evidence type="ECO:0000313" key="6">
    <source>
        <dbReference type="Proteomes" id="UP000218731"/>
    </source>
</evidence>
<evidence type="ECO:0000313" key="7">
    <source>
        <dbReference type="Proteomes" id="UP000515680"/>
    </source>
</evidence>
<evidence type="ECO:0000313" key="2">
    <source>
        <dbReference type="EMBL" id="ANY85648.1"/>
    </source>
</evidence>
<dbReference type="EMBL" id="CP016634">
    <property type="protein sequence ID" value="ANY85648.1"/>
    <property type="molecule type" value="Genomic_DNA"/>
</dbReference>
<reference evidence="5" key="4">
    <citation type="submission" date="2023-03" db="EMBL/GenBank/DDBJ databases">
        <title>Draft assemblies of triclosan tolerant bacteria isolated from returned activated sludge.</title>
        <authorList>
            <person name="Van Hamelsveld S."/>
        </authorList>
    </citation>
    <scope>NUCLEOTIDE SEQUENCE</scope>
    <source>
        <strain evidence="5">GW210012_S60</strain>
    </source>
</reference>
<dbReference type="RefSeq" id="WP_003253468.1">
    <property type="nucleotide sequence ID" value="NZ_AP015031.1"/>
</dbReference>
<dbReference type="Proteomes" id="UP000218731">
    <property type="component" value="Plasmid pKF715B"/>
</dbReference>
<feature type="region of interest" description="Disordered" evidence="1">
    <location>
        <begin position="1"/>
        <end position="42"/>
    </location>
</feature>
<dbReference type="AlphaFoldDB" id="A0A1B2F0C9"/>
<name>A0A1B2F0C9_PSEPU</name>
<accession>A0A1B2F0C9</accession>
<reference evidence="4 7" key="3">
    <citation type="submission" date="2019-12" db="EMBL/GenBank/DDBJ databases">
        <title>complete genome sequences of Pseudomonas putida str. WP8-W18-CRE-01 isolated from wastewater treatment plant effluent.</title>
        <authorList>
            <person name="Sekizuka T."/>
            <person name="Itokawa K."/>
            <person name="Yatsu K."/>
            <person name="Inamine Y."/>
            <person name="Kuroda M."/>
        </authorList>
    </citation>
    <scope>NUCLEOTIDE SEQUENCE [LARGE SCALE GENOMIC DNA]</scope>
    <source>
        <strain evidence="4 7">WP8-W18-CRE-01</strain>
    </source>
</reference>
<gene>
    <name evidence="2" type="ORF">IEC33019_0034</name>
    <name evidence="3" type="ORF">KF715C_pB1750</name>
    <name evidence="5" type="ORF">P3W50_29010</name>
    <name evidence="4" type="ORF">WP8W18C01_00340</name>
</gene>
<dbReference type="EMBL" id="JARJLO010000426">
    <property type="protein sequence ID" value="MDF3874473.1"/>
    <property type="molecule type" value="Genomic_DNA"/>
</dbReference>
<dbReference type="Proteomes" id="UP000515680">
    <property type="component" value="Chromosome"/>
</dbReference>
<sequence>MSIKPGPKRTNEDGTPDKRQRVTPEKQKDHPDLKPHKHKKGE</sequence>
<reference evidence="2" key="2">
    <citation type="submission" date="2016-07" db="EMBL/GenBank/DDBJ databases">
        <title>New class B carbapenemase carried by novel plasmid in Pseudomonas putida enviromental strain in eastern Amazonia.</title>
        <authorList>
            <person name="Souza C.O."/>
            <person name="Lima K.V."/>
            <person name="Brasiliense D.M."/>
            <person name="Perez-Chaparro P.J."/>
            <person name="Mamizuka E.M."/>
            <person name="Lima M.O."/>
            <person name="Lima L.N."/>
            <person name="McCulloch J.A."/>
        </authorList>
    </citation>
    <scope>NUCLEOTIDE SEQUENCE [LARGE SCALE GENOMIC DNA]</scope>
    <source>
        <strain evidence="2">IEC33019</strain>
    </source>
</reference>
<dbReference type="Proteomes" id="UP001217741">
    <property type="component" value="Unassembled WGS sequence"/>
</dbReference>